<evidence type="ECO:0000313" key="3">
    <source>
        <dbReference type="Proteomes" id="UP000887116"/>
    </source>
</evidence>
<dbReference type="AlphaFoldDB" id="A0A8X6G9U9"/>
<gene>
    <name evidence="2" type="ORF">TNCT_177081</name>
</gene>
<reference evidence="2" key="1">
    <citation type="submission" date="2020-07" db="EMBL/GenBank/DDBJ databases">
        <title>Multicomponent nature underlies the extraordinary mechanical properties of spider dragline silk.</title>
        <authorList>
            <person name="Kono N."/>
            <person name="Nakamura H."/>
            <person name="Mori M."/>
            <person name="Yoshida Y."/>
            <person name="Ohtoshi R."/>
            <person name="Malay A.D."/>
            <person name="Moran D.A.P."/>
            <person name="Tomita M."/>
            <person name="Numata K."/>
            <person name="Arakawa K."/>
        </authorList>
    </citation>
    <scope>NUCLEOTIDE SEQUENCE</scope>
</reference>
<sequence length="98" mass="11057">MLPELQISETIREMLEQDKSDESGLTIVFESSRFPFRITLCRISQLDFTASGRKGREKNSKLISTLKRISNRKTTKAERGRNLSGVSESGRIPHSTTA</sequence>
<protein>
    <submittedName>
        <fullName evidence="2">Uncharacterized protein</fullName>
    </submittedName>
</protein>
<name>A0A8X6G9U9_TRICU</name>
<organism evidence="2 3">
    <name type="scientific">Trichonephila clavata</name>
    <name type="common">Joro spider</name>
    <name type="synonym">Nephila clavata</name>
    <dbReference type="NCBI Taxonomy" id="2740835"/>
    <lineage>
        <taxon>Eukaryota</taxon>
        <taxon>Metazoa</taxon>
        <taxon>Ecdysozoa</taxon>
        <taxon>Arthropoda</taxon>
        <taxon>Chelicerata</taxon>
        <taxon>Arachnida</taxon>
        <taxon>Araneae</taxon>
        <taxon>Araneomorphae</taxon>
        <taxon>Entelegynae</taxon>
        <taxon>Araneoidea</taxon>
        <taxon>Nephilidae</taxon>
        <taxon>Trichonephila</taxon>
    </lineage>
</organism>
<proteinExistence type="predicted"/>
<comment type="caution">
    <text evidence="2">The sequence shown here is derived from an EMBL/GenBank/DDBJ whole genome shotgun (WGS) entry which is preliminary data.</text>
</comment>
<evidence type="ECO:0000313" key="2">
    <source>
        <dbReference type="EMBL" id="GFQ99472.1"/>
    </source>
</evidence>
<dbReference type="EMBL" id="BMAO01025006">
    <property type="protein sequence ID" value="GFQ99472.1"/>
    <property type="molecule type" value="Genomic_DNA"/>
</dbReference>
<evidence type="ECO:0000256" key="1">
    <source>
        <dbReference type="SAM" id="MobiDB-lite"/>
    </source>
</evidence>
<feature type="region of interest" description="Disordered" evidence="1">
    <location>
        <begin position="57"/>
        <end position="98"/>
    </location>
</feature>
<dbReference type="Proteomes" id="UP000887116">
    <property type="component" value="Unassembled WGS sequence"/>
</dbReference>
<keyword evidence="3" id="KW-1185">Reference proteome</keyword>
<accession>A0A8X6G9U9</accession>